<protein>
    <recommendedName>
        <fullName evidence="4">Pyrroloquinoline-quinone binding quinoprotein</fullName>
    </recommendedName>
</protein>
<feature type="region of interest" description="Disordered" evidence="1">
    <location>
        <begin position="39"/>
        <end position="81"/>
    </location>
</feature>
<keyword evidence="3" id="KW-1185">Reference proteome</keyword>
<evidence type="ECO:0000313" key="3">
    <source>
        <dbReference type="Proteomes" id="UP001500190"/>
    </source>
</evidence>
<accession>A0ABN2DA35</accession>
<reference evidence="2 3" key="1">
    <citation type="journal article" date="2019" name="Int. J. Syst. Evol. Microbiol.">
        <title>The Global Catalogue of Microorganisms (GCM) 10K type strain sequencing project: providing services to taxonomists for standard genome sequencing and annotation.</title>
        <authorList>
            <consortium name="The Broad Institute Genomics Platform"/>
            <consortium name="The Broad Institute Genome Sequencing Center for Infectious Disease"/>
            <person name="Wu L."/>
            <person name="Ma J."/>
        </authorList>
    </citation>
    <scope>NUCLEOTIDE SEQUENCE [LARGE SCALE GENOMIC DNA]</scope>
    <source>
        <strain evidence="2 3">JCM 14304</strain>
    </source>
</reference>
<evidence type="ECO:0008006" key="4">
    <source>
        <dbReference type="Google" id="ProtNLM"/>
    </source>
</evidence>
<dbReference type="Proteomes" id="UP001500190">
    <property type="component" value="Unassembled WGS sequence"/>
</dbReference>
<feature type="compositionally biased region" description="Low complexity" evidence="1">
    <location>
        <begin position="41"/>
        <end position="76"/>
    </location>
</feature>
<proteinExistence type="predicted"/>
<gene>
    <name evidence="2" type="ORF">GCM10009742_14510</name>
</gene>
<organism evidence="2 3">
    <name type="scientific">Kribbella karoonensis</name>
    <dbReference type="NCBI Taxonomy" id="324851"/>
    <lineage>
        <taxon>Bacteria</taxon>
        <taxon>Bacillati</taxon>
        <taxon>Actinomycetota</taxon>
        <taxon>Actinomycetes</taxon>
        <taxon>Propionibacteriales</taxon>
        <taxon>Kribbellaceae</taxon>
        <taxon>Kribbella</taxon>
    </lineage>
</organism>
<dbReference type="EMBL" id="BAAAND010000002">
    <property type="protein sequence ID" value="GAA1572820.1"/>
    <property type="molecule type" value="Genomic_DNA"/>
</dbReference>
<comment type="caution">
    <text evidence="2">The sequence shown here is derived from an EMBL/GenBank/DDBJ whole genome shotgun (WGS) entry which is preliminary data.</text>
</comment>
<sequence>MRVPNGGLAALVAAVAVAAVAGGGALAYRQGPQANAEGAVAAPLSTSPSATIPSATTPGTPSSTPTPSQTTSTSATRPKTKIDLKKLTQGRAPQVAYLSGRTIRGGAGNDITIPGTTDIQQVARLGITSLAVVTKGFGNELLTFDDNGKIVRHTPDVTQILTTADGTAAAYLGSKLRSTGEAVAGATVYAEDAKTQDIQKLQVPGVWNATLRGYTNGKVYFDASTTQDGTTTLYEWTPGDSTATQLKAIPSAMAVSSIDTAGSLTTLANQNSCSSLLTVPAGTRLWRTCDYIIGGFTPNAATVIAGPKYEDGYGQGVAAALDAKTGNLIHEWSGVFRQTVPEDDQHLLLLADDGEGTPAAIVRCTITTGACERATPLAKGELQIGA</sequence>
<name>A0ABN2DA35_9ACTN</name>
<dbReference type="RefSeq" id="WP_344188636.1">
    <property type="nucleotide sequence ID" value="NZ_BAAAND010000002.1"/>
</dbReference>
<evidence type="ECO:0000256" key="1">
    <source>
        <dbReference type="SAM" id="MobiDB-lite"/>
    </source>
</evidence>
<evidence type="ECO:0000313" key="2">
    <source>
        <dbReference type="EMBL" id="GAA1572820.1"/>
    </source>
</evidence>